<sequence>MVGRKTTKTATLMDKMEVIVNPTRKKGKDAVQLKIDVYTQAASVLTVPKFGLSHSSHISKNKPRLVYQSSIELPAFDIRTTAEAPNSSAAGKSASLQFLDALGRARREEEPLDDGTSGLDVTNAKEFVEYCSSLLGMRDFVVKVNGNAEWKYNGGHSFEAQVFADDAAIGDSVTMQDNRSATKLAYLTAAVHLALKGPMVLVQFLENKNDGKNDSIQNRTSRRTTSIE</sequence>
<dbReference type="RefSeq" id="XP_018069492.1">
    <property type="nucleotide sequence ID" value="XM_018215180.1"/>
</dbReference>
<protein>
    <submittedName>
        <fullName evidence="1">Uncharacterized protein</fullName>
    </submittedName>
</protein>
<dbReference type="Proteomes" id="UP000070700">
    <property type="component" value="Unassembled WGS sequence"/>
</dbReference>
<organism evidence="1 2">
    <name type="scientific">Mollisia scopiformis</name>
    <name type="common">Conifer needle endophyte fungus</name>
    <name type="synonym">Phialocephala scopiformis</name>
    <dbReference type="NCBI Taxonomy" id="149040"/>
    <lineage>
        <taxon>Eukaryota</taxon>
        <taxon>Fungi</taxon>
        <taxon>Dikarya</taxon>
        <taxon>Ascomycota</taxon>
        <taxon>Pezizomycotina</taxon>
        <taxon>Leotiomycetes</taxon>
        <taxon>Helotiales</taxon>
        <taxon>Mollisiaceae</taxon>
        <taxon>Mollisia</taxon>
    </lineage>
</organism>
<dbReference type="EMBL" id="KQ947418">
    <property type="protein sequence ID" value="KUJ15137.1"/>
    <property type="molecule type" value="Genomic_DNA"/>
</dbReference>
<dbReference type="KEGG" id="psco:LY89DRAFT_685953"/>
<keyword evidence="2" id="KW-1185">Reference proteome</keyword>
<name>A0A194X5R6_MOLSC</name>
<reference evidence="1 2" key="1">
    <citation type="submission" date="2015-10" db="EMBL/GenBank/DDBJ databases">
        <title>Full genome of DAOMC 229536 Phialocephala scopiformis, a fungal endophyte of spruce producing the potent anti-insectan compound rugulosin.</title>
        <authorList>
            <consortium name="DOE Joint Genome Institute"/>
            <person name="Walker A.K."/>
            <person name="Frasz S.L."/>
            <person name="Seifert K.A."/>
            <person name="Miller J.D."/>
            <person name="Mondo S.J."/>
            <person name="Labutti K."/>
            <person name="Lipzen A."/>
            <person name="Dockter R."/>
            <person name="Kennedy M."/>
            <person name="Grigoriev I.V."/>
            <person name="Spatafora J.W."/>
        </authorList>
    </citation>
    <scope>NUCLEOTIDE SEQUENCE [LARGE SCALE GENOMIC DNA]</scope>
    <source>
        <strain evidence="1 2">CBS 120377</strain>
    </source>
</reference>
<dbReference type="AlphaFoldDB" id="A0A194X5R6"/>
<dbReference type="InParanoid" id="A0A194X5R6"/>
<dbReference type="GeneID" id="28824906"/>
<proteinExistence type="predicted"/>
<evidence type="ECO:0000313" key="1">
    <source>
        <dbReference type="EMBL" id="KUJ15137.1"/>
    </source>
</evidence>
<gene>
    <name evidence="1" type="ORF">LY89DRAFT_685953</name>
</gene>
<evidence type="ECO:0000313" key="2">
    <source>
        <dbReference type="Proteomes" id="UP000070700"/>
    </source>
</evidence>
<accession>A0A194X5R6</accession>